<dbReference type="PANTHER" id="PTHR46844">
    <property type="entry name" value="SLR5058 PROTEIN"/>
    <property type="match status" value="1"/>
</dbReference>
<keyword evidence="1" id="KW-0472">Membrane</keyword>
<gene>
    <name evidence="2" type="primary">Hypp2730</name>
    <name evidence="2" type="ORF">BLAG_LOCUS18213</name>
</gene>
<dbReference type="PANTHER" id="PTHR46844:SF1">
    <property type="entry name" value="SLR5058 PROTEIN"/>
    <property type="match status" value="1"/>
</dbReference>
<protein>
    <submittedName>
        <fullName evidence="2">Hypp2730 protein</fullName>
    </submittedName>
</protein>
<keyword evidence="3" id="KW-1185">Reference proteome</keyword>
<reference evidence="2" key="1">
    <citation type="submission" date="2022-01" db="EMBL/GenBank/DDBJ databases">
        <authorList>
            <person name="Braso-Vives M."/>
        </authorList>
    </citation>
    <scope>NUCLEOTIDE SEQUENCE</scope>
</reference>
<evidence type="ECO:0000313" key="3">
    <source>
        <dbReference type="Proteomes" id="UP000838412"/>
    </source>
</evidence>
<sequence length="598" mass="66329">MELQTITAAPYVEACVGRNATLRFNLTIPANLSHDRLYARTVWSPDRKSHCVIYNGNTKCFGDDFTRRAKMVETWYPTSDGEPTRHGTSRLYLTDVRMGDVGFYEGELRTAHNINNVKTLLFVKEASSVCSGKPEGEHTTRKAVELAQKETVTTWTKGFGSGFGTCLGFIILTATVVIWQCRIRRRDEEQYMEMADTGDASGAADPSTGYNMNFNRDSASTVEQNTPDRMAAVRPLVLNESQDMNVQHTANDICKEQYIHDNLQVQVHQPSSEETVLKSSFSPVTSPGGPVQHPIGVPVLCAGSSESGIPPQIQGQATSPVNISDCGAVGIGQTYITCNVTQVFGSPPTPACSPSPTSSTSCGFLSPEETADKCRRHLERLYHSQYNKTCPLPWYQVNQLSTKDSYIPVHFEERSLQQGNTAKRIKEEDLPFGEEPFIRIDGLLQQFLASQYVVNNPPMYHICWTKWCDTKKYEMVCIFVAGLAGAENCSKFFEVFEECHQVMLEEGKKGVTKLAEAIRSARFLQTLEVSLTGMDCMGTDRAAVVQILKAIQESEWVRELILEAHIDAMSEQVVMAVPEVLKNKDDGNIPVLAGRLSA</sequence>
<feature type="transmembrane region" description="Helical" evidence="1">
    <location>
        <begin position="158"/>
        <end position="179"/>
    </location>
</feature>
<name>A0A8J9ZYN3_BRALA</name>
<dbReference type="Proteomes" id="UP000838412">
    <property type="component" value="Chromosome 4"/>
</dbReference>
<dbReference type="AlphaFoldDB" id="A0A8J9ZYN3"/>
<accession>A0A8J9ZYN3</accession>
<keyword evidence="1" id="KW-1133">Transmembrane helix</keyword>
<dbReference type="Gene3D" id="2.60.40.10">
    <property type="entry name" value="Immunoglobulins"/>
    <property type="match status" value="1"/>
</dbReference>
<dbReference type="EMBL" id="OV696689">
    <property type="protein sequence ID" value="CAH1263560.1"/>
    <property type="molecule type" value="Genomic_DNA"/>
</dbReference>
<dbReference type="InterPro" id="IPR013783">
    <property type="entry name" value="Ig-like_fold"/>
</dbReference>
<proteinExistence type="predicted"/>
<evidence type="ECO:0000256" key="1">
    <source>
        <dbReference type="SAM" id="Phobius"/>
    </source>
</evidence>
<organism evidence="2 3">
    <name type="scientific">Branchiostoma lanceolatum</name>
    <name type="common">Common lancelet</name>
    <name type="synonym">Amphioxus lanceolatum</name>
    <dbReference type="NCBI Taxonomy" id="7740"/>
    <lineage>
        <taxon>Eukaryota</taxon>
        <taxon>Metazoa</taxon>
        <taxon>Chordata</taxon>
        <taxon>Cephalochordata</taxon>
        <taxon>Leptocardii</taxon>
        <taxon>Amphioxiformes</taxon>
        <taxon>Branchiostomatidae</taxon>
        <taxon>Branchiostoma</taxon>
    </lineage>
</organism>
<evidence type="ECO:0000313" key="2">
    <source>
        <dbReference type="EMBL" id="CAH1263560.1"/>
    </source>
</evidence>
<dbReference type="OrthoDB" id="120976at2759"/>
<keyword evidence="1" id="KW-0812">Transmembrane</keyword>